<name>A0A834XEE8_9FABA</name>
<dbReference type="Proteomes" id="UP000634136">
    <property type="component" value="Unassembled WGS sequence"/>
</dbReference>
<sequence>MLKPSYLFNKLSMTPSSPELPLKIHRKTHGKYCTRNSRVIKAHEAKINKIVEKNEEQAFQVKGGSLHQNRVLAEVMEEVAFEAEGAIEIQVEGKGTVAVQTSNDPISFNEVTTKEEWRFAMEEEIKAN</sequence>
<proteinExistence type="predicted"/>
<dbReference type="AlphaFoldDB" id="A0A834XEE8"/>
<protein>
    <submittedName>
        <fullName evidence="1">Uncharacterized protein</fullName>
    </submittedName>
</protein>
<reference evidence="1" key="1">
    <citation type="submission" date="2020-09" db="EMBL/GenBank/DDBJ databases">
        <title>Genome-Enabled Discovery of Anthraquinone Biosynthesis in Senna tora.</title>
        <authorList>
            <person name="Kang S.-H."/>
            <person name="Pandey R.P."/>
            <person name="Lee C.-M."/>
            <person name="Sim J.-S."/>
            <person name="Jeong J.-T."/>
            <person name="Choi B.-S."/>
            <person name="Jung M."/>
            <person name="Ginzburg D."/>
            <person name="Zhao K."/>
            <person name="Won S.Y."/>
            <person name="Oh T.-J."/>
            <person name="Yu Y."/>
            <person name="Kim N.-H."/>
            <person name="Lee O.R."/>
            <person name="Lee T.-H."/>
            <person name="Bashyal P."/>
            <person name="Kim T.-S."/>
            <person name="Lee W.-H."/>
            <person name="Kawkins C."/>
            <person name="Kim C.-K."/>
            <person name="Kim J.S."/>
            <person name="Ahn B.O."/>
            <person name="Rhee S.Y."/>
            <person name="Sohng J.K."/>
        </authorList>
    </citation>
    <scope>NUCLEOTIDE SEQUENCE</scope>
    <source>
        <tissue evidence="1">Leaf</tissue>
    </source>
</reference>
<evidence type="ECO:0000313" key="1">
    <source>
        <dbReference type="EMBL" id="KAF7841663.1"/>
    </source>
</evidence>
<organism evidence="1 2">
    <name type="scientific">Senna tora</name>
    <dbReference type="NCBI Taxonomy" id="362788"/>
    <lineage>
        <taxon>Eukaryota</taxon>
        <taxon>Viridiplantae</taxon>
        <taxon>Streptophyta</taxon>
        <taxon>Embryophyta</taxon>
        <taxon>Tracheophyta</taxon>
        <taxon>Spermatophyta</taxon>
        <taxon>Magnoliopsida</taxon>
        <taxon>eudicotyledons</taxon>
        <taxon>Gunneridae</taxon>
        <taxon>Pentapetalae</taxon>
        <taxon>rosids</taxon>
        <taxon>fabids</taxon>
        <taxon>Fabales</taxon>
        <taxon>Fabaceae</taxon>
        <taxon>Caesalpinioideae</taxon>
        <taxon>Cassia clade</taxon>
        <taxon>Senna</taxon>
    </lineage>
</organism>
<dbReference type="EMBL" id="JAAIUW010000002">
    <property type="protein sequence ID" value="KAF7841663.1"/>
    <property type="molecule type" value="Genomic_DNA"/>
</dbReference>
<accession>A0A834XEE8</accession>
<keyword evidence="2" id="KW-1185">Reference proteome</keyword>
<gene>
    <name evidence="1" type="ORF">G2W53_003961</name>
</gene>
<evidence type="ECO:0000313" key="2">
    <source>
        <dbReference type="Proteomes" id="UP000634136"/>
    </source>
</evidence>
<comment type="caution">
    <text evidence="1">The sequence shown here is derived from an EMBL/GenBank/DDBJ whole genome shotgun (WGS) entry which is preliminary data.</text>
</comment>